<dbReference type="OrthoDB" id="3538230at2"/>
<keyword evidence="3" id="KW-1185">Reference proteome</keyword>
<dbReference type="STRING" id="1912961.BU204_03930"/>
<feature type="transmembrane region" description="Helical" evidence="1">
    <location>
        <begin position="211"/>
        <end position="231"/>
    </location>
</feature>
<dbReference type="Proteomes" id="UP000185596">
    <property type="component" value="Unassembled WGS sequence"/>
</dbReference>
<name>A0A1Q8CXC2_9PSEU</name>
<accession>A0A1Q8CXC2</accession>
<gene>
    <name evidence="2" type="ORF">BU204_03930</name>
</gene>
<feature type="transmembrane region" description="Helical" evidence="1">
    <location>
        <begin position="147"/>
        <end position="166"/>
    </location>
</feature>
<keyword evidence="1" id="KW-0812">Transmembrane</keyword>
<dbReference type="RefSeq" id="WP_075124133.1">
    <property type="nucleotide sequence ID" value="NZ_MSIE01000004.1"/>
</dbReference>
<feature type="transmembrane region" description="Helical" evidence="1">
    <location>
        <begin position="62"/>
        <end position="81"/>
    </location>
</feature>
<feature type="transmembrane region" description="Helical" evidence="1">
    <location>
        <begin position="20"/>
        <end position="42"/>
    </location>
</feature>
<reference evidence="2 3" key="1">
    <citation type="submission" date="2016-12" db="EMBL/GenBank/DDBJ databases">
        <title>The draft genome sequence of Actinophytocola sp. 11-183.</title>
        <authorList>
            <person name="Wang W."/>
            <person name="Yuan L."/>
        </authorList>
    </citation>
    <scope>NUCLEOTIDE SEQUENCE [LARGE SCALE GENOMIC DNA]</scope>
    <source>
        <strain evidence="2 3">11-183</strain>
    </source>
</reference>
<comment type="caution">
    <text evidence="2">The sequence shown here is derived from an EMBL/GenBank/DDBJ whole genome shotgun (WGS) entry which is preliminary data.</text>
</comment>
<evidence type="ECO:0000256" key="1">
    <source>
        <dbReference type="SAM" id="Phobius"/>
    </source>
</evidence>
<evidence type="ECO:0000313" key="2">
    <source>
        <dbReference type="EMBL" id="OLF19008.1"/>
    </source>
</evidence>
<dbReference type="EMBL" id="MSIE01000004">
    <property type="protein sequence ID" value="OLF19008.1"/>
    <property type="molecule type" value="Genomic_DNA"/>
</dbReference>
<evidence type="ECO:0000313" key="3">
    <source>
        <dbReference type="Proteomes" id="UP000185596"/>
    </source>
</evidence>
<feature type="transmembrane region" description="Helical" evidence="1">
    <location>
        <begin position="93"/>
        <end position="114"/>
    </location>
</feature>
<keyword evidence="1" id="KW-0472">Membrane</keyword>
<organism evidence="2 3">
    <name type="scientific">Actinophytocola xanthii</name>
    <dbReference type="NCBI Taxonomy" id="1912961"/>
    <lineage>
        <taxon>Bacteria</taxon>
        <taxon>Bacillati</taxon>
        <taxon>Actinomycetota</taxon>
        <taxon>Actinomycetes</taxon>
        <taxon>Pseudonocardiales</taxon>
        <taxon>Pseudonocardiaceae</taxon>
    </lineage>
</organism>
<proteinExistence type="predicted"/>
<keyword evidence="1" id="KW-1133">Transmembrane helix</keyword>
<sequence>MSTTVTRRWPVLRVTATSHLPFIALLWVPFVVVTLAVAGFIAMGGTVSHSAIHVAATQLPRWLMFGLGLDMVSNTLRMHLAHGRTRREFVGQGLVHAVLMSGFAAVLIALAYLVERGVYAMFGWPQALNREAMFATADDYPVILGTYWLLFLTWTIAGLVIGLGFFHSNGLGLLTIPIGLAIALPTVLFTGNSGFPVIGDELVDLDLSEGLLLALNGGLLVLAVGIIWAIARHVPMKAKAP</sequence>
<feature type="transmembrane region" description="Helical" evidence="1">
    <location>
        <begin position="173"/>
        <end position="191"/>
    </location>
</feature>
<dbReference type="AlphaFoldDB" id="A0A1Q8CXC2"/>
<protein>
    <submittedName>
        <fullName evidence="2">Uncharacterized protein</fullName>
    </submittedName>
</protein>